<dbReference type="OrthoDB" id="186522at2759"/>
<accession>A0A0M0J3U5</accession>
<feature type="domain" description="Sulfatase N-terminal" evidence="3">
    <location>
        <begin position="7"/>
        <end position="324"/>
    </location>
</feature>
<dbReference type="GO" id="GO:0004423">
    <property type="term" value="F:iduronate-2-sulfatase activity"/>
    <property type="evidence" value="ECO:0007669"/>
    <property type="project" value="TreeGrafter"/>
</dbReference>
<proteinExistence type="predicted"/>
<evidence type="ECO:0000256" key="1">
    <source>
        <dbReference type="ARBA" id="ARBA00022723"/>
    </source>
</evidence>
<dbReference type="Pfam" id="PF00884">
    <property type="entry name" value="Sulfatase"/>
    <property type="match status" value="1"/>
</dbReference>
<dbReference type="AlphaFoldDB" id="A0A0M0J3U5"/>
<keyword evidence="5" id="KW-1185">Reference proteome</keyword>
<keyword evidence="1" id="KW-0479">Metal-binding</keyword>
<evidence type="ECO:0000313" key="5">
    <source>
        <dbReference type="Proteomes" id="UP000037460"/>
    </source>
</evidence>
<sequence>MSIATRPNVLFIPNDDLRPMINRWPEPQTLKYKYMMTPNLDKFMDDAILLTNSHVQQAVCSPSRTSVLYGRRPDTTHVYNLYDNTREVGCADCITIPGIFTAAGYITVGMGKIFHDGHASYYDDPNSWTDFNGTTTGKDGWFLGQDDGPGQCQPKADFWPWHEGDISELQASEQGSGLSWRSVNESVVGLCQDSQVREHGLMWMRRLAAAQRSALVNGETPQPFFLAVGLRKPHLPFVAPSSFFDLYPAADTQLAPNPYAPWDMPAVAYASEELQSYSDVAALGFTGAINETLPDWKALELVRAYQAALSFTDSNMGALLNELKVLCLWISTIERCVLMTNDDQ</sequence>
<gene>
    <name evidence="4" type="ORF">Ctob_000033</name>
</gene>
<organism evidence="4 5">
    <name type="scientific">Chrysochromulina tobinii</name>
    <dbReference type="NCBI Taxonomy" id="1460289"/>
    <lineage>
        <taxon>Eukaryota</taxon>
        <taxon>Haptista</taxon>
        <taxon>Haptophyta</taxon>
        <taxon>Prymnesiophyceae</taxon>
        <taxon>Prymnesiales</taxon>
        <taxon>Chrysochromulinaceae</taxon>
        <taxon>Chrysochromulina</taxon>
    </lineage>
</organism>
<dbReference type="InterPro" id="IPR017850">
    <property type="entry name" value="Alkaline_phosphatase_core_sf"/>
</dbReference>
<dbReference type="Proteomes" id="UP000037460">
    <property type="component" value="Unassembled WGS sequence"/>
</dbReference>
<dbReference type="PANTHER" id="PTHR45953:SF1">
    <property type="entry name" value="IDURONATE 2-SULFATASE"/>
    <property type="match status" value="1"/>
</dbReference>
<evidence type="ECO:0000313" key="4">
    <source>
        <dbReference type="EMBL" id="KOO20972.1"/>
    </source>
</evidence>
<name>A0A0M0J3U5_9EUKA</name>
<dbReference type="EMBL" id="JWZX01003398">
    <property type="protein sequence ID" value="KOO20972.1"/>
    <property type="molecule type" value="Genomic_DNA"/>
</dbReference>
<evidence type="ECO:0000259" key="3">
    <source>
        <dbReference type="Pfam" id="PF00884"/>
    </source>
</evidence>
<reference evidence="5" key="1">
    <citation type="journal article" date="2015" name="PLoS Genet.">
        <title>Genome Sequence and Transcriptome Analyses of Chrysochromulina tobin: Metabolic Tools for Enhanced Algal Fitness in the Prominent Order Prymnesiales (Haptophyceae).</title>
        <authorList>
            <person name="Hovde B.T."/>
            <person name="Deodato C.R."/>
            <person name="Hunsperger H.M."/>
            <person name="Ryken S.A."/>
            <person name="Yost W."/>
            <person name="Jha R.K."/>
            <person name="Patterson J."/>
            <person name="Monnat R.J. Jr."/>
            <person name="Barlow S.B."/>
            <person name="Starkenburg S.R."/>
            <person name="Cattolico R.A."/>
        </authorList>
    </citation>
    <scope>NUCLEOTIDE SEQUENCE</scope>
    <source>
        <strain evidence="5">CCMP291</strain>
    </source>
</reference>
<protein>
    <submittedName>
        <fullName evidence="4">Iduronate 2-sulfatase-like protein</fullName>
    </submittedName>
</protein>
<dbReference type="GO" id="GO:0046872">
    <property type="term" value="F:metal ion binding"/>
    <property type="evidence" value="ECO:0007669"/>
    <property type="project" value="UniProtKB-KW"/>
</dbReference>
<dbReference type="InterPro" id="IPR000917">
    <property type="entry name" value="Sulfatase_N"/>
</dbReference>
<comment type="caution">
    <text evidence="4">The sequence shown here is derived from an EMBL/GenBank/DDBJ whole genome shotgun (WGS) entry which is preliminary data.</text>
</comment>
<keyword evidence="2" id="KW-0378">Hydrolase</keyword>
<dbReference type="Gene3D" id="3.40.720.10">
    <property type="entry name" value="Alkaline Phosphatase, subunit A"/>
    <property type="match status" value="1"/>
</dbReference>
<dbReference type="PANTHER" id="PTHR45953">
    <property type="entry name" value="IDURONATE 2-SULFATASE"/>
    <property type="match status" value="1"/>
</dbReference>
<evidence type="ECO:0000256" key="2">
    <source>
        <dbReference type="ARBA" id="ARBA00022801"/>
    </source>
</evidence>
<dbReference type="GO" id="GO:0005737">
    <property type="term" value="C:cytoplasm"/>
    <property type="evidence" value="ECO:0007669"/>
    <property type="project" value="TreeGrafter"/>
</dbReference>
<dbReference type="SUPFAM" id="SSF53649">
    <property type="entry name" value="Alkaline phosphatase-like"/>
    <property type="match status" value="1"/>
</dbReference>